<dbReference type="Proteomes" id="UP000094165">
    <property type="component" value="Unassembled WGS sequence"/>
</dbReference>
<gene>
    <name evidence="2" type="ORF">A130_03110</name>
</gene>
<evidence type="ECO:0000259" key="1">
    <source>
        <dbReference type="Pfam" id="PF03466"/>
    </source>
</evidence>
<feature type="domain" description="LysR substrate-binding" evidence="1">
    <location>
        <begin position="3"/>
        <end position="100"/>
    </location>
</feature>
<accession>A0A1E5D4M3</accession>
<proteinExistence type="predicted"/>
<dbReference type="AlphaFoldDB" id="A0A1E5D4M3"/>
<name>A0A1E5D4M3_9VIBR</name>
<dbReference type="RefSeq" id="WP_017053436.1">
    <property type="nucleotide sequence ID" value="NZ_AJYW02000045.1"/>
</dbReference>
<dbReference type="EMBL" id="AJYW02000045">
    <property type="protein sequence ID" value="OEE78532.1"/>
    <property type="molecule type" value="Genomic_DNA"/>
</dbReference>
<dbReference type="Pfam" id="PF03466">
    <property type="entry name" value="LysR_substrate"/>
    <property type="match status" value="1"/>
</dbReference>
<protein>
    <recommendedName>
        <fullName evidence="1">LysR substrate-binding domain-containing protein</fullName>
    </recommendedName>
</protein>
<keyword evidence="3" id="KW-1185">Reference proteome</keyword>
<dbReference type="Gene3D" id="3.40.190.290">
    <property type="match status" value="1"/>
</dbReference>
<evidence type="ECO:0000313" key="3">
    <source>
        <dbReference type="Proteomes" id="UP000094165"/>
    </source>
</evidence>
<comment type="caution">
    <text evidence="2">The sequence shown here is derived from an EMBL/GenBank/DDBJ whole genome shotgun (WGS) entry which is preliminary data.</text>
</comment>
<sequence length="110" mass="12762">MVHRFIAMKDRPPHLLWNEWIHNNVSEQNIVFLCSNSQVAFRSLESGCGISAVPRSVVKNDADLIKIAPHLHWNFPIWALVHRDMFNLAKIKAFIELLQQGKDKAFILKF</sequence>
<reference evidence="2 3" key="1">
    <citation type="journal article" date="2012" name="Science">
        <title>Ecological populations of bacteria act as socially cohesive units of antibiotic production and resistance.</title>
        <authorList>
            <person name="Cordero O.X."/>
            <person name="Wildschutte H."/>
            <person name="Kirkup B."/>
            <person name="Proehl S."/>
            <person name="Ngo L."/>
            <person name="Hussain F."/>
            <person name="Le Roux F."/>
            <person name="Mincer T."/>
            <person name="Polz M.F."/>
        </authorList>
    </citation>
    <scope>NUCLEOTIDE SEQUENCE [LARGE SCALE GENOMIC DNA]</scope>
    <source>
        <strain evidence="2 3">FF-238</strain>
    </source>
</reference>
<dbReference type="SUPFAM" id="SSF53850">
    <property type="entry name" value="Periplasmic binding protein-like II"/>
    <property type="match status" value="1"/>
</dbReference>
<dbReference type="InterPro" id="IPR005119">
    <property type="entry name" value="LysR_subst-bd"/>
</dbReference>
<organism evidence="2 3">
    <name type="scientific">Vibrio genomosp. F6 str. FF-238</name>
    <dbReference type="NCBI Taxonomy" id="1191298"/>
    <lineage>
        <taxon>Bacteria</taxon>
        <taxon>Pseudomonadati</taxon>
        <taxon>Pseudomonadota</taxon>
        <taxon>Gammaproteobacteria</taxon>
        <taxon>Vibrionales</taxon>
        <taxon>Vibrionaceae</taxon>
        <taxon>Vibrio</taxon>
    </lineage>
</organism>
<evidence type="ECO:0000313" key="2">
    <source>
        <dbReference type="EMBL" id="OEE78532.1"/>
    </source>
</evidence>